<evidence type="ECO:0000256" key="5">
    <source>
        <dbReference type="SAM" id="SignalP"/>
    </source>
</evidence>
<dbReference type="PANTHER" id="PTHR10357">
    <property type="entry name" value="ALPHA-AMYLASE FAMILY MEMBER"/>
    <property type="match status" value="1"/>
</dbReference>
<feature type="chain" id="PRO_5045762784" evidence="5">
    <location>
        <begin position="23"/>
        <end position="442"/>
    </location>
</feature>
<dbReference type="SUPFAM" id="SSF51445">
    <property type="entry name" value="(Trans)glycosidases"/>
    <property type="match status" value="1"/>
</dbReference>
<keyword evidence="4" id="KW-1133">Transmembrane helix</keyword>
<dbReference type="Gene3D" id="3.20.20.80">
    <property type="entry name" value="Glycosidases"/>
    <property type="match status" value="2"/>
</dbReference>
<dbReference type="InterPro" id="IPR013780">
    <property type="entry name" value="Glyco_hydro_b"/>
</dbReference>
<comment type="cofactor">
    <cofactor evidence="1">
        <name>Ca(2+)</name>
        <dbReference type="ChEBI" id="CHEBI:29108"/>
    </cofactor>
</comment>
<dbReference type="Gene3D" id="2.60.40.1180">
    <property type="entry name" value="Golgi alpha-mannosidase II"/>
    <property type="match status" value="1"/>
</dbReference>
<proteinExistence type="predicted"/>
<sequence length="442" mass="50046">MKKGLCLLSLLLLFFSSSNVVGAEEERSWQDETIYYITIDRFNNSDFTNDFEVDAKDPNKFHGGDFQGIIDRLDYIKEMGFSVIALSPIFEVDGYKNSKIKDYFKTAANFGSMKKLQELVDLAHQKKMKVILDFPIMEGMDQNTLIDVAKWWIDEAKVDGYILDLGQGVSPKLLQSLSREAKGVKEDFIVLADFQTGEQVEGIDGFFDYSFNENLRAAFSKSNQSLQAVATNVENIEPVHFLDNQHTQRFTRDIINLNEHPGPRWKLALTYLYTTPGIPFVFYGSEIALDGGEEPDNQRQMDFRTDKDLIDYLTNIAAVREKLPALRRGSFELLYENQGMVVYKREYKGETAVVAINNTTKSQAVTLTSELEDGKELRGLLNGDLVKSEDGAYKLIVDRDEAEIYVLAEKSGLNIPLISTSAAVVILFLGFLFLVKKRSRNA</sequence>
<keyword evidence="2" id="KW-0479">Metal-binding</keyword>
<dbReference type="GO" id="GO:0004556">
    <property type="term" value="F:alpha-amylase activity"/>
    <property type="evidence" value="ECO:0007669"/>
    <property type="project" value="UniProtKB-EC"/>
</dbReference>
<dbReference type="Pfam" id="PF00128">
    <property type="entry name" value="Alpha-amylase"/>
    <property type="match status" value="1"/>
</dbReference>
<accession>A0ABT9UYT2</accession>
<dbReference type="SMART" id="SM00642">
    <property type="entry name" value="Aamy"/>
    <property type="match status" value="1"/>
</dbReference>
<dbReference type="RefSeq" id="WP_307148474.1">
    <property type="nucleotide sequence ID" value="NZ_JAUSTU010000001.1"/>
</dbReference>
<dbReference type="InterPro" id="IPR017853">
    <property type="entry name" value="GH"/>
</dbReference>
<dbReference type="InterPro" id="IPR006047">
    <property type="entry name" value="GH13_cat_dom"/>
</dbReference>
<keyword evidence="8" id="KW-1185">Reference proteome</keyword>
<feature type="signal peptide" evidence="5">
    <location>
        <begin position="1"/>
        <end position="22"/>
    </location>
</feature>
<name>A0ABT9UYT2_9BACL</name>
<evidence type="ECO:0000313" key="7">
    <source>
        <dbReference type="EMBL" id="MDQ0153848.1"/>
    </source>
</evidence>
<keyword evidence="4" id="KW-0472">Membrane</keyword>
<reference evidence="7 8" key="1">
    <citation type="submission" date="2023-07" db="EMBL/GenBank/DDBJ databases">
        <title>Genomic Encyclopedia of Type Strains, Phase IV (KMG-IV): sequencing the most valuable type-strain genomes for metagenomic binning, comparative biology and taxonomic classification.</title>
        <authorList>
            <person name="Goeker M."/>
        </authorList>
    </citation>
    <scope>NUCLEOTIDE SEQUENCE [LARGE SCALE GENOMIC DNA]</scope>
    <source>
        <strain evidence="7 8">DSM 23948</strain>
    </source>
</reference>
<evidence type="ECO:0000256" key="1">
    <source>
        <dbReference type="ARBA" id="ARBA00001913"/>
    </source>
</evidence>
<keyword evidence="7" id="KW-0378">Hydrolase</keyword>
<dbReference type="InterPro" id="IPR054174">
    <property type="entry name" value="Alpha-amylase-like_C"/>
</dbReference>
<gene>
    <name evidence="7" type="ORF">J2S07_000146</name>
</gene>
<evidence type="ECO:0000313" key="8">
    <source>
        <dbReference type="Proteomes" id="UP001231362"/>
    </source>
</evidence>
<dbReference type="EMBL" id="JAUSTU010000001">
    <property type="protein sequence ID" value="MDQ0153848.1"/>
    <property type="molecule type" value="Genomic_DNA"/>
</dbReference>
<keyword evidence="3 5" id="KW-0732">Signal</keyword>
<evidence type="ECO:0000256" key="4">
    <source>
        <dbReference type="SAM" id="Phobius"/>
    </source>
</evidence>
<dbReference type="Pfam" id="PF22026">
    <property type="entry name" value="Alpha-amylase_C_2"/>
    <property type="match status" value="1"/>
</dbReference>
<comment type="caution">
    <text evidence="7">The sequence shown here is derived from an EMBL/GenBank/DDBJ whole genome shotgun (WGS) entry which is preliminary data.</text>
</comment>
<dbReference type="SUPFAM" id="SSF51011">
    <property type="entry name" value="Glycosyl hydrolase domain"/>
    <property type="match status" value="1"/>
</dbReference>
<evidence type="ECO:0000259" key="6">
    <source>
        <dbReference type="SMART" id="SM00642"/>
    </source>
</evidence>
<organism evidence="7 8">
    <name type="scientific">Anoxybacillus andreesenii</name>
    <dbReference type="NCBI Taxonomy" id="1325932"/>
    <lineage>
        <taxon>Bacteria</taxon>
        <taxon>Bacillati</taxon>
        <taxon>Bacillota</taxon>
        <taxon>Bacilli</taxon>
        <taxon>Bacillales</taxon>
        <taxon>Anoxybacillaceae</taxon>
        <taxon>Anoxybacillus</taxon>
    </lineage>
</organism>
<dbReference type="EC" id="3.2.1.1" evidence="7"/>
<dbReference type="PANTHER" id="PTHR10357:SF215">
    <property type="entry name" value="ALPHA-AMYLASE 1"/>
    <property type="match status" value="1"/>
</dbReference>
<dbReference type="Proteomes" id="UP001231362">
    <property type="component" value="Unassembled WGS sequence"/>
</dbReference>
<keyword evidence="7" id="KW-0326">Glycosidase</keyword>
<keyword evidence="4" id="KW-0812">Transmembrane</keyword>
<evidence type="ECO:0000256" key="2">
    <source>
        <dbReference type="ARBA" id="ARBA00022723"/>
    </source>
</evidence>
<protein>
    <submittedName>
        <fullName evidence="7">Alpha-amylase</fullName>
        <ecNumber evidence="7">3.2.1.1</ecNumber>
    </submittedName>
</protein>
<feature type="transmembrane region" description="Helical" evidence="4">
    <location>
        <begin position="415"/>
        <end position="435"/>
    </location>
</feature>
<evidence type="ECO:0000256" key="3">
    <source>
        <dbReference type="ARBA" id="ARBA00022729"/>
    </source>
</evidence>
<feature type="domain" description="Glycosyl hydrolase family 13 catalytic" evidence="6">
    <location>
        <begin position="36"/>
        <end position="320"/>
    </location>
</feature>